<dbReference type="Proteomes" id="UP000282977">
    <property type="component" value="Unassembled WGS sequence"/>
</dbReference>
<evidence type="ECO:0000313" key="2">
    <source>
        <dbReference type="EMBL" id="RVT39633.1"/>
    </source>
</evidence>
<dbReference type="Pfam" id="PF13628">
    <property type="entry name" value="DUF4142"/>
    <property type="match status" value="1"/>
</dbReference>
<protein>
    <submittedName>
        <fullName evidence="2">DUF4142 domain-containing protein</fullName>
    </submittedName>
</protein>
<dbReference type="Gene3D" id="1.20.1260.10">
    <property type="match status" value="1"/>
</dbReference>
<proteinExistence type="predicted"/>
<dbReference type="EMBL" id="RZUL01000006">
    <property type="protein sequence ID" value="RVT39633.1"/>
    <property type="molecule type" value="Genomic_DNA"/>
</dbReference>
<evidence type="ECO:0000313" key="3">
    <source>
        <dbReference type="Proteomes" id="UP000282977"/>
    </source>
</evidence>
<dbReference type="OrthoDB" id="8005547at2"/>
<organism evidence="2 3">
    <name type="scientific">Sphingobium algorifonticola</name>
    <dbReference type="NCBI Taxonomy" id="2008318"/>
    <lineage>
        <taxon>Bacteria</taxon>
        <taxon>Pseudomonadati</taxon>
        <taxon>Pseudomonadota</taxon>
        <taxon>Alphaproteobacteria</taxon>
        <taxon>Sphingomonadales</taxon>
        <taxon>Sphingomonadaceae</taxon>
        <taxon>Sphingobium</taxon>
    </lineage>
</organism>
<dbReference type="PANTHER" id="PTHR38593:SF1">
    <property type="entry name" value="BLR2558 PROTEIN"/>
    <property type="match status" value="1"/>
</dbReference>
<keyword evidence="3" id="KW-1185">Reference proteome</keyword>
<sequence length="100" mass="10108">MIKAHTDSTAKLKTAAAGATPAITPDAQLSPAQQQTLNDLQAKSGAGFDTAYARAQVDAHQAALDALKAYSGSGEVASLKSFATGLVPTVTAHLNMAKGL</sequence>
<feature type="domain" description="DUF4142" evidence="1">
    <location>
        <begin position="1"/>
        <end position="100"/>
    </location>
</feature>
<dbReference type="InterPro" id="IPR012347">
    <property type="entry name" value="Ferritin-like"/>
</dbReference>
<comment type="caution">
    <text evidence="2">The sequence shown here is derived from an EMBL/GenBank/DDBJ whole genome shotgun (WGS) entry which is preliminary data.</text>
</comment>
<dbReference type="InterPro" id="IPR025419">
    <property type="entry name" value="DUF4142"/>
</dbReference>
<accession>A0A437J4M7</accession>
<evidence type="ECO:0000259" key="1">
    <source>
        <dbReference type="Pfam" id="PF13628"/>
    </source>
</evidence>
<gene>
    <name evidence="2" type="ORF">ENE74_14835</name>
</gene>
<reference evidence="2 3" key="1">
    <citation type="submission" date="2019-01" db="EMBL/GenBank/DDBJ databases">
        <authorList>
            <person name="Chen W.-M."/>
        </authorList>
    </citation>
    <scope>NUCLEOTIDE SEQUENCE [LARGE SCALE GENOMIC DNA]</scope>
    <source>
        <strain evidence="2 3">TLA-22</strain>
    </source>
</reference>
<dbReference type="PANTHER" id="PTHR38593">
    <property type="entry name" value="BLR2558 PROTEIN"/>
    <property type="match status" value="1"/>
</dbReference>
<name>A0A437J4M7_9SPHN</name>
<dbReference type="AlphaFoldDB" id="A0A437J4M7"/>